<evidence type="ECO:0000256" key="1">
    <source>
        <dbReference type="ARBA" id="ARBA00004453"/>
    </source>
</evidence>
<dbReference type="Gene3D" id="3.90.1530.30">
    <property type="match status" value="1"/>
</dbReference>
<dbReference type="InterPro" id="IPR003115">
    <property type="entry name" value="ParB_N"/>
</dbReference>
<dbReference type="GO" id="GO:0007059">
    <property type="term" value="P:chromosome segregation"/>
    <property type="evidence" value="ECO:0007669"/>
    <property type="project" value="UniProtKB-KW"/>
</dbReference>
<dbReference type="InterPro" id="IPR041468">
    <property type="entry name" value="HTH_ParB/Spo0J"/>
</dbReference>
<dbReference type="Pfam" id="PF02195">
    <property type="entry name" value="ParB_N"/>
    <property type="match status" value="1"/>
</dbReference>
<dbReference type="GO" id="GO:0009295">
    <property type="term" value="C:nucleoid"/>
    <property type="evidence" value="ECO:0007669"/>
    <property type="project" value="UniProtKB-SubCell"/>
</dbReference>
<feature type="domain" description="ParB-like N-terminal" evidence="6">
    <location>
        <begin position="34"/>
        <end position="122"/>
    </location>
</feature>
<dbReference type="CDD" id="cd16393">
    <property type="entry name" value="SPO0J_N"/>
    <property type="match status" value="1"/>
</dbReference>
<dbReference type="InterPro" id="IPR057240">
    <property type="entry name" value="ParB_dimer_C"/>
</dbReference>
<comment type="subcellular location">
    <subcellularLocation>
        <location evidence="1">Cytoplasm</location>
        <location evidence="1">Nucleoid</location>
    </subcellularLocation>
</comment>
<dbReference type="PANTHER" id="PTHR33375">
    <property type="entry name" value="CHROMOSOME-PARTITIONING PROTEIN PARB-RELATED"/>
    <property type="match status" value="1"/>
</dbReference>
<dbReference type="InterPro" id="IPR036086">
    <property type="entry name" value="ParB/Sulfiredoxin_sf"/>
</dbReference>
<dbReference type="Pfam" id="PF23552">
    <property type="entry name" value="ParB_C"/>
    <property type="match status" value="1"/>
</dbReference>
<dbReference type="RefSeq" id="WP_160198587.1">
    <property type="nucleotide sequence ID" value="NZ_QXXA01000020.1"/>
</dbReference>
<evidence type="ECO:0000313" key="7">
    <source>
        <dbReference type="EMBL" id="NBI08121.1"/>
    </source>
</evidence>
<dbReference type="OrthoDB" id="9802051at2"/>
<evidence type="ECO:0000256" key="5">
    <source>
        <dbReference type="SAM" id="MobiDB-lite"/>
    </source>
</evidence>
<keyword evidence="8" id="KW-1185">Reference proteome</keyword>
<protein>
    <submittedName>
        <fullName evidence="7">ParB/RepB/Spo0J family partition protein</fullName>
    </submittedName>
</protein>
<dbReference type="GO" id="GO:0005694">
    <property type="term" value="C:chromosome"/>
    <property type="evidence" value="ECO:0007669"/>
    <property type="project" value="TreeGrafter"/>
</dbReference>
<dbReference type="FunFam" id="1.10.10.2830:FF:000001">
    <property type="entry name" value="Chromosome partitioning protein ParB"/>
    <property type="match status" value="1"/>
</dbReference>
<accession>A0A845R0M0</accession>
<dbReference type="SMART" id="SM00470">
    <property type="entry name" value="ParB"/>
    <property type="match status" value="1"/>
</dbReference>
<dbReference type="InterPro" id="IPR004437">
    <property type="entry name" value="ParB/RepB/Spo0J"/>
</dbReference>
<dbReference type="Gene3D" id="1.10.10.2830">
    <property type="match status" value="1"/>
</dbReference>
<dbReference type="Proteomes" id="UP000467132">
    <property type="component" value="Unassembled WGS sequence"/>
</dbReference>
<proteinExistence type="inferred from homology"/>
<comment type="similarity">
    <text evidence="2">Belongs to the ParB family.</text>
</comment>
<dbReference type="SUPFAM" id="SSF110849">
    <property type="entry name" value="ParB/Sulfiredoxin"/>
    <property type="match status" value="1"/>
</dbReference>
<sequence>MVKKKRGLGRGLSALIPDEPKQDSDLDKEEGKIIDIKLSKIKPNKNQPREKFNLDTIEELSRSIDKVGLIQPIVVKKSNSGYEIIAGERRFRAVKNLGVDTIPAIIREDDKKSAEIALIENIQRENLNPIEEAYAYENIIKKHEITQEQLSNIIGKSRSYIANLMRLLKLSDKIQDMMKEGLLSSGHARALLSISEKEVQYDIAKTILEEKLSVRETEKLVSKYKNKNKTKKKNKVRKDPMIAEIEEDLRKVFGTKVNINKGRKKGKIEIEYYNDDDLDRIIELLNK</sequence>
<dbReference type="Pfam" id="PF17762">
    <property type="entry name" value="HTH_ParB"/>
    <property type="match status" value="1"/>
</dbReference>
<dbReference type="AlphaFoldDB" id="A0A845R0M0"/>
<dbReference type="GO" id="GO:0045881">
    <property type="term" value="P:positive regulation of sporulation resulting in formation of a cellular spore"/>
    <property type="evidence" value="ECO:0007669"/>
    <property type="project" value="TreeGrafter"/>
</dbReference>
<reference evidence="7 8" key="1">
    <citation type="submission" date="2018-08" db="EMBL/GenBank/DDBJ databases">
        <title>Murine metabolic-syndrome-specific gut microbial biobank.</title>
        <authorList>
            <person name="Liu C."/>
        </authorList>
    </citation>
    <scope>NUCLEOTIDE SEQUENCE [LARGE SCALE GENOMIC DNA]</scope>
    <source>
        <strain evidence="7 8">583</strain>
    </source>
</reference>
<feature type="region of interest" description="Disordered" evidence="5">
    <location>
        <begin position="1"/>
        <end position="28"/>
    </location>
</feature>
<dbReference type="NCBIfam" id="TIGR00180">
    <property type="entry name" value="parB_part"/>
    <property type="match status" value="1"/>
</dbReference>
<keyword evidence="3" id="KW-0159">Chromosome partition</keyword>
<dbReference type="GO" id="GO:0003677">
    <property type="term" value="F:DNA binding"/>
    <property type="evidence" value="ECO:0007669"/>
    <property type="project" value="UniProtKB-KW"/>
</dbReference>
<gene>
    <name evidence="7" type="ORF">D3Z33_14780</name>
</gene>
<evidence type="ECO:0000256" key="4">
    <source>
        <dbReference type="ARBA" id="ARBA00023125"/>
    </source>
</evidence>
<dbReference type="PANTHER" id="PTHR33375:SF1">
    <property type="entry name" value="CHROMOSOME-PARTITIONING PROTEIN PARB-RELATED"/>
    <property type="match status" value="1"/>
</dbReference>
<dbReference type="FunFam" id="3.90.1530.30:FF:000001">
    <property type="entry name" value="Chromosome partitioning protein ParB"/>
    <property type="match status" value="1"/>
</dbReference>
<evidence type="ECO:0000256" key="2">
    <source>
        <dbReference type="ARBA" id="ARBA00006295"/>
    </source>
</evidence>
<dbReference type="EMBL" id="QXXA01000020">
    <property type="protein sequence ID" value="NBI08121.1"/>
    <property type="molecule type" value="Genomic_DNA"/>
</dbReference>
<name>A0A845R0M0_9CLOT</name>
<comment type="caution">
    <text evidence="7">The sequence shown here is derived from an EMBL/GenBank/DDBJ whole genome shotgun (WGS) entry which is preliminary data.</text>
</comment>
<evidence type="ECO:0000256" key="3">
    <source>
        <dbReference type="ARBA" id="ARBA00022829"/>
    </source>
</evidence>
<evidence type="ECO:0000313" key="8">
    <source>
        <dbReference type="Proteomes" id="UP000467132"/>
    </source>
</evidence>
<dbReference type="InterPro" id="IPR050336">
    <property type="entry name" value="Chromosome_partition/occlusion"/>
</dbReference>
<dbReference type="SUPFAM" id="SSF109709">
    <property type="entry name" value="KorB DNA-binding domain-like"/>
    <property type="match status" value="1"/>
</dbReference>
<keyword evidence="4" id="KW-0238">DNA-binding</keyword>
<evidence type="ECO:0000259" key="6">
    <source>
        <dbReference type="SMART" id="SM00470"/>
    </source>
</evidence>
<feature type="compositionally biased region" description="Basic and acidic residues" evidence="5">
    <location>
        <begin position="18"/>
        <end position="28"/>
    </location>
</feature>
<organism evidence="7 8">
    <name type="scientific">Senegalia massiliensis</name>
    <dbReference type="NCBI Taxonomy" id="1720316"/>
    <lineage>
        <taxon>Bacteria</taxon>
        <taxon>Bacillati</taxon>
        <taxon>Bacillota</taxon>
        <taxon>Clostridia</taxon>
        <taxon>Eubacteriales</taxon>
        <taxon>Clostridiaceae</taxon>
        <taxon>Senegalia</taxon>
    </lineage>
</organism>